<comment type="caution">
    <text evidence="8">The sequence shown here is derived from an EMBL/GenBank/DDBJ whole genome shotgun (WGS) entry which is preliminary data.</text>
</comment>
<sequence>MAVISMKTLFEAGVHFGHKTQKWHPKMKEYIYGAKAGIYIIDLRQTMGKLKEAYEYAFNMSASGGKILFVGTKYTAQEIMANAAKKSDNYFVNLRWLGGMLTNFNTIKQSIAKLKKYEEMAGSDGSYPGVLKKEAVRAEKQRKKLEAVLGGIRDMKKMPAAMFVVDINREFIAIEEAKKLGIPIMAIVDTNCDPRGIDYVIPGNDDSAHCIELFTNVITTAVIQGRKSYENKVKSLKQQEATKKKVAPRSTREAAKPAAKPAEAKAPAAKPAEVKAPAAKPAEAKASAEKPAEVKAPAAE</sequence>
<dbReference type="PRINTS" id="PR00395">
    <property type="entry name" value="RIBOSOMALS2"/>
</dbReference>
<dbReference type="Gene3D" id="1.10.287.610">
    <property type="entry name" value="Helix hairpin bin"/>
    <property type="match status" value="1"/>
</dbReference>
<dbReference type="PROSITE" id="PS00962">
    <property type="entry name" value="RIBOSOMAL_S2_1"/>
    <property type="match status" value="1"/>
</dbReference>
<evidence type="ECO:0000256" key="6">
    <source>
        <dbReference type="RuleBase" id="RU003631"/>
    </source>
</evidence>
<dbReference type="Pfam" id="PF00318">
    <property type="entry name" value="Ribosomal_S2"/>
    <property type="match status" value="1"/>
</dbReference>
<dbReference type="NCBIfam" id="TIGR01011">
    <property type="entry name" value="rpsB_bact"/>
    <property type="match status" value="1"/>
</dbReference>
<dbReference type="InterPro" id="IPR005706">
    <property type="entry name" value="Ribosomal_uS2_bac/mit/plastid"/>
</dbReference>
<evidence type="ECO:0000256" key="3">
    <source>
        <dbReference type="ARBA" id="ARBA00023274"/>
    </source>
</evidence>
<dbReference type="CDD" id="cd01425">
    <property type="entry name" value="RPS2"/>
    <property type="match status" value="1"/>
</dbReference>
<dbReference type="GO" id="GO:0006412">
    <property type="term" value="P:translation"/>
    <property type="evidence" value="ECO:0007669"/>
    <property type="project" value="UniProtKB-UniRule"/>
</dbReference>
<accession>A0A2A4SNY9</accession>
<dbReference type="InterPro" id="IPR001865">
    <property type="entry name" value="Ribosomal_uS2"/>
</dbReference>
<dbReference type="GO" id="GO:0003735">
    <property type="term" value="F:structural constituent of ribosome"/>
    <property type="evidence" value="ECO:0007669"/>
    <property type="project" value="InterPro"/>
</dbReference>
<dbReference type="AlphaFoldDB" id="A0A2A4SNY9"/>
<keyword evidence="2 5" id="KW-0689">Ribosomal protein</keyword>
<dbReference type="Gene3D" id="3.40.50.10490">
    <property type="entry name" value="Glucose-6-phosphate isomerase like protein, domain 1"/>
    <property type="match status" value="1"/>
</dbReference>
<gene>
    <name evidence="5 8" type="primary">rpsB</name>
    <name evidence="8" type="ORF">COB67_13160</name>
</gene>
<feature type="compositionally biased region" description="Low complexity" evidence="7">
    <location>
        <begin position="256"/>
        <end position="281"/>
    </location>
</feature>
<proteinExistence type="inferred from homology"/>
<name>A0A2A4SNY9_9DELT</name>
<evidence type="ECO:0000256" key="4">
    <source>
        <dbReference type="ARBA" id="ARBA00035256"/>
    </source>
</evidence>
<dbReference type="InterPro" id="IPR018130">
    <property type="entry name" value="Ribosomal_uS2_CS"/>
</dbReference>
<dbReference type="PROSITE" id="PS00963">
    <property type="entry name" value="RIBOSOMAL_S2_2"/>
    <property type="match status" value="1"/>
</dbReference>
<evidence type="ECO:0000256" key="7">
    <source>
        <dbReference type="SAM" id="MobiDB-lite"/>
    </source>
</evidence>
<dbReference type="PANTHER" id="PTHR12534:SF0">
    <property type="entry name" value="SMALL RIBOSOMAL SUBUNIT PROTEIN US2M"/>
    <property type="match status" value="1"/>
</dbReference>
<evidence type="ECO:0000313" key="9">
    <source>
        <dbReference type="Proteomes" id="UP000218113"/>
    </source>
</evidence>
<evidence type="ECO:0000256" key="2">
    <source>
        <dbReference type="ARBA" id="ARBA00022980"/>
    </source>
</evidence>
<dbReference type="SUPFAM" id="SSF52313">
    <property type="entry name" value="Ribosomal protein S2"/>
    <property type="match status" value="1"/>
</dbReference>
<organism evidence="8 9">
    <name type="scientific">SAR324 cluster bacterium</name>
    <dbReference type="NCBI Taxonomy" id="2024889"/>
    <lineage>
        <taxon>Bacteria</taxon>
        <taxon>Deltaproteobacteria</taxon>
        <taxon>SAR324 cluster</taxon>
    </lineage>
</organism>
<feature type="compositionally biased region" description="Basic and acidic residues" evidence="7">
    <location>
        <begin position="282"/>
        <end position="293"/>
    </location>
</feature>
<keyword evidence="3 5" id="KW-0687">Ribonucleoprotein</keyword>
<evidence type="ECO:0000256" key="1">
    <source>
        <dbReference type="ARBA" id="ARBA00006242"/>
    </source>
</evidence>
<feature type="region of interest" description="Disordered" evidence="7">
    <location>
        <begin position="234"/>
        <end position="300"/>
    </location>
</feature>
<protein>
    <recommendedName>
        <fullName evidence="4 5">Small ribosomal subunit protein uS2</fullName>
    </recommendedName>
</protein>
<evidence type="ECO:0000256" key="5">
    <source>
        <dbReference type="HAMAP-Rule" id="MF_00291"/>
    </source>
</evidence>
<dbReference type="GO" id="GO:0022627">
    <property type="term" value="C:cytosolic small ribosomal subunit"/>
    <property type="evidence" value="ECO:0007669"/>
    <property type="project" value="TreeGrafter"/>
</dbReference>
<dbReference type="PANTHER" id="PTHR12534">
    <property type="entry name" value="30S RIBOSOMAL PROTEIN S2 PROKARYOTIC AND ORGANELLAR"/>
    <property type="match status" value="1"/>
</dbReference>
<comment type="similarity">
    <text evidence="1 5 6">Belongs to the universal ribosomal protein uS2 family.</text>
</comment>
<dbReference type="Proteomes" id="UP000218113">
    <property type="component" value="Unassembled WGS sequence"/>
</dbReference>
<dbReference type="InterPro" id="IPR023591">
    <property type="entry name" value="Ribosomal_uS2_flav_dom_sf"/>
</dbReference>
<dbReference type="EMBL" id="NVSR01000153">
    <property type="protein sequence ID" value="PCI22942.1"/>
    <property type="molecule type" value="Genomic_DNA"/>
</dbReference>
<dbReference type="HAMAP" id="MF_00291_B">
    <property type="entry name" value="Ribosomal_uS2_B"/>
    <property type="match status" value="1"/>
</dbReference>
<evidence type="ECO:0000313" key="8">
    <source>
        <dbReference type="EMBL" id="PCI22942.1"/>
    </source>
</evidence>
<reference evidence="9" key="1">
    <citation type="submission" date="2017-08" db="EMBL/GenBank/DDBJ databases">
        <title>A dynamic microbial community with high functional redundancy inhabits the cold, oxic subseafloor aquifer.</title>
        <authorList>
            <person name="Tully B.J."/>
            <person name="Wheat C.G."/>
            <person name="Glazer B.T."/>
            <person name="Huber J.A."/>
        </authorList>
    </citation>
    <scope>NUCLEOTIDE SEQUENCE [LARGE SCALE GENOMIC DNA]</scope>
</reference>